<protein>
    <recommendedName>
        <fullName evidence="3">PE-PGRS family protein</fullName>
    </recommendedName>
</protein>
<dbReference type="Proteomes" id="UP001190336">
    <property type="component" value="Chromosome"/>
</dbReference>
<keyword evidence="2" id="KW-1185">Reference proteome</keyword>
<evidence type="ECO:0000313" key="1">
    <source>
        <dbReference type="EMBL" id="CAJ1498016.1"/>
    </source>
</evidence>
<accession>A0ABM9LF59</accession>
<proteinExistence type="predicted"/>
<name>A0ABM9LF59_9MYCO</name>
<sequence>MRQYTISPYISVGIAVVGSAVIAVTPVAPVAPPQWNADGPGVALATSYGDLFTNTWANVQSIADNTDWSAITDVFGKMFTDPFGVLAAFTSITPTITADLPLSLTVQLPPGLELAIAGMGAQALASQAFSDAAADLAAGDFAGLFNAPATIADAYLNGAQNVSLLDGIINIPILNGILAPVQNFEVNLNLLQLLDALGLGNLDLGDLNLQDLIDQIGLENLTLGNLLDGLGVGDDGLGDLLGLGSGITDLGGLLGFLGLGDLGLGSFSLTGILSGLGLDLDVDLNSLGLDDVLNAFGINTDINLGLGPFLEALGFGGLLDTSLGSLLGGLSGGVLTGITGALNSVLGGLINSLPLVGPLLSDVLGTVVLTPQNLIDALNVVTIGDLLGGQSIDETVGSLLAALGVALPTDDLTIGGILTGLGFADSTGDLTLGGLLGGLGGGLLGLDVTGLLNGLDLSDVISALGLDDLLLNLGDVLGDLTDLNLGELLDDLGLGNFDLAAVSVGSFGGMVSQLFEVVPQQILDALG</sequence>
<dbReference type="RefSeq" id="WP_308476837.1">
    <property type="nucleotide sequence ID" value="NZ_OY726394.1"/>
</dbReference>
<evidence type="ECO:0008006" key="3">
    <source>
        <dbReference type="Google" id="ProtNLM"/>
    </source>
</evidence>
<reference evidence="1 2" key="1">
    <citation type="submission" date="2023-08" db="EMBL/GenBank/DDBJ databases">
        <authorList>
            <person name="Folkvardsen B D."/>
            <person name="Norman A."/>
        </authorList>
    </citation>
    <scope>NUCLEOTIDE SEQUENCE [LARGE SCALE GENOMIC DNA]</scope>
    <source>
        <strain evidence="1 2">Mu0083</strain>
    </source>
</reference>
<evidence type="ECO:0000313" key="2">
    <source>
        <dbReference type="Proteomes" id="UP001190336"/>
    </source>
</evidence>
<gene>
    <name evidence="1" type="ORF">MU0083_001821</name>
</gene>
<organism evidence="1 2">
    <name type="scientific">[Mycobacterium] kokjensenii</name>
    <dbReference type="NCBI Taxonomy" id="3064287"/>
    <lineage>
        <taxon>Bacteria</taxon>
        <taxon>Bacillati</taxon>
        <taxon>Actinomycetota</taxon>
        <taxon>Actinomycetes</taxon>
        <taxon>Mycobacteriales</taxon>
        <taxon>Mycobacteriaceae</taxon>
        <taxon>Mycolicibacter</taxon>
    </lineage>
</organism>
<dbReference type="EMBL" id="OY726394">
    <property type="protein sequence ID" value="CAJ1498016.1"/>
    <property type="molecule type" value="Genomic_DNA"/>
</dbReference>